<dbReference type="Gene3D" id="1.10.3480.10">
    <property type="entry name" value="TorD-like"/>
    <property type="match status" value="1"/>
</dbReference>
<dbReference type="InterPro" id="IPR020945">
    <property type="entry name" value="DMSO/NO3_reduct_chaperone"/>
</dbReference>
<name>A0A135HNP5_9HYPH</name>
<evidence type="ECO:0000313" key="2">
    <source>
        <dbReference type="EMBL" id="KXF74831.1"/>
    </source>
</evidence>
<dbReference type="GO" id="GO:0016530">
    <property type="term" value="F:metallochaperone activity"/>
    <property type="evidence" value="ECO:0007669"/>
    <property type="project" value="TreeGrafter"/>
</dbReference>
<dbReference type="Pfam" id="PF02613">
    <property type="entry name" value="Nitrate_red_del"/>
    <property type="match status" value="1"/>
</dbReference>
<dbReference type="InterPro" id="IPR036411">
    <property type="entry name" value="TorD-like_sf"/>
</dbReference>
<dbReference type="RefSeq" id="WP_068885066.1">
    <property type="nucleotide sequence ID" value="NZ_LNTU01000040.1"/>
</dbReference>
<reference evidence="2 3" key="1">
    <citation type="submission" date="2015-11" db="EMBL/GenBank/DDBJ databases">
        <title>Draft genome sequence of Paramesorhizobium deserti A-3-E, a strain highly resistant to diverse beta-lactam antibiotics.</title>
        <authorList>
            <person name="Lv R."/>
            <person name="Yang X."/>
            <person name="Fang N."/>
            <person name="Guo J."/>
            <person name="Luo X."/>
            <person name="Peng F."/>
            <person name="Yang R."/>
            <person name="Cui Y."/>
            <person name="Fang C."/>
            <person name="Song Y."/>
        </authorList>
    </citation>
    <scope>NUCLEOTIDE SEQUENCE [LARGE SCALE GENOMIC DNA]</scope>
    <source>
        <strain evidence="2 3">A-3-E</strain>
    </source>
</reference>
<keyword evidence="3" id="KW-1185">Reference proteome</keyword>
<dbReference type="GO" id="GO:0051082">
    <property type="term" value="F:unfolded protein binding"/>
    <property type="evidence" value="ECO:0007669"/>
    <property type="project" value="InterPro"/>
</dbReference>
<dbReference type="PANTHER" id="PTHR43680:SF2">
    <property type="entry name" value="NITRATE REDUCTASE MOLYBDENUM COFACTOR ASSEMBLY CHAPERONE NARJ"/>
    <property type="match status" value="1"/>
</dbReference>
<organism evidence="2 3">
    <name type="scientific">Paramesorhizobium deserti</name>
    <dbReference type="NCBI Taxonomy" id="1494590"/>
    <lineage>
        <taxon>Bacteria</taxon>
        <taxon>Pseudomonadati</taxon>
        <taxon>Pseudomonadota</taxon>
        <taxon>Alphaproteobacteria</taxon>
        <taxon>Hyphomicrobiales</taxon>
        <taxon>Phyllobacteriaceae</taxon>
        <taxon>Paramesorhizobium</taxon>
    </lineage>
</organism>
<dbReference type="AlphaFoldDB" id="A0A135HNP5"/>
<evidence type="ECO:0000313" key="3">
    <source>
        <dbReference type="Proteomes" id="UP000070107"/>
    </source>
</evidence>
<dbReference type="PANTHER" id="PTHR43680">
    <property type="entry name" value="NITRATE REDUCTASE MOLYBDENUM COFACTOR ASSEMBLY CHAPERONE"/>
    <property type="match status" value="1"/>
</dbReference>
<gene>
    <name evidence="2" type="ORF">ATN84_21610</name>
</gene>
<comment type="caution">
    <text evidence="2">The sequence shown here is derived from an EMBL/GenBank/DDBJ whole genome shotgun (WGS) entry which is preliminary data.</text>
</comment>
<dbReference type="NCBIfam" id="TIGR00684">
    <property type="entry name" value="narJ"/>
    <property type="match status" value="1"/>
</dbReference>
<dbReference type="EMBL" id="LNTU01000040">
    <property type="protein sequence ID" value="KXF74831.1"/>
    <property type="molecule type" value="Genomic_DNA"/>
</dbReference>
<dbReference type="SUPFAM" id="SSF89155">
    <property type="entry name" value="TorD-like"/>
    <property type="match status" value="1"/>
</dbReference>
<sequence>MKTFKALSALISYPTSDLVAALPDIRDLLHEERLLAQERLADLDRLFGWIEETGLYELEETYVLLFDRSRALSLNLFEHIHGESRDRGQAMVDLKALYERHGLHMGSEELPDFLPLFLEFLSILPPGEAREHLGDAAHIVAALNERLTKRETPYAAVFAAIEDLAGEASPVELVADDGVAPDDLAALDAAWEETAVTFGPGEALDGCSRDRLAMRMRAHQRPGGTAFGDNVSGDQANV</sequence>
<dbReference type="OrthoDB" id="8478585at2"/>
<accession>A0A135HNP5</accession>
<dbReference type="InterPro" id="IPR003765">
    <property type="entry name" value="NO3_reductase_chaperone_NarJ"/>
</dbReference>
<dbReference type="GO" id="GO:0051131">
    <property type="term" value="P:chaperone-mediated protein complex assembly"/>
    <property type="evidence" value="ECO:0007669"/>
    <property type="project" value="InterPro"/>
</dbReference>
<evidence type="ECO:0000256" key="1">
    <source>
        <dbReference type="ARBA" id="ARBA00023063"/>
    </source>
</evidence>
<protein>
    <submittedName>
        <fullName evidence="2">Nitrate reductase</fullName>
    </submittedName>
</protein>
<dbReference type="STRING" id="1494590.ATN84_21610"/>
<proteinExistence type="predicted"/>
<keyword evidence="1" id="KW-0534">Nitrate assimilation</keyword>
<dbReference type="GO" id="GO:0042128">
    <property type="term" value="P:nitrate assimilation"/>
    <property type="evidence" value="ECO:0007669"/>
    <property type="project" value="UniProtKB-KW"/>
</dbReference>
<dbReference type="Proteomes" id="UP000070107">
    <property type="component" value="Unassembled WGS sequence"/>
</dbReference>